<evidence type="ECO:0000256" key="1">
    <source>
        <dbReference type="SAM" id="MobiDB-lite"/>
    </source>
</evidence>
<protein>
    <submittedName>
        <fullName evidence="2">Uncharacterized protein</fullName>
    </submittedName>
</protein>
<sequence>MDLGLGQQLGDDNDDGKSSSGDDNNDEEAIMNALCEKKALQEYMKKYPNRREIHELAVALRSLAPRAANALMGPGAEEKRRLPAISWVLASEWPVAQ</sequence>
<reference evidence="2 3" key="1">
    <citation type="journal article" date="2015" name="Genome Biol. Evol.">
        <title>Comparative Genomics of a Bacterivorous Green Alga Reveals Evolutionary Causalities and Consequences of Phago-Mixotrophic Mode of Nutrition.</title>
        <authorList>
            <person name="Burns J.A."/>
            <person name="Paasch A."/>
            <person name="Narechania A."/>
            <person name="Kim E."/>
        </authorList>
    </citation>
    <scope>NUCLEOTIDE SEQUENCE [LARGE SCALE GENOMIC DNA]</scope>
    <source>
        <strain evidence="2 3">PLY_AMNH</strain>
    </source>
</reference>
<dbReference type="Proteomes" id="UP001190700">
    <property type="component" value="Unassembled WGS sequence"/>
</dbReference>
<comment type="caution">
    <text evidence="2">The sequence shown here is derived from an EMBL/GenBank/DDBJ whole genome shotgun (WGS) entry which is preliminary data.</text>
</comment>
<keyword evidence="3" id="KW-1185">Reference proteome</keyword>
<evidence type="ECO:0000313" key="2">
    <source>
        <dbReference type="EMBL" id="KAK3272995.1"/>
    </source>
</evidence>
<name>A0AAE0G7E4_9CHLO</name>
<feature type="compositionally biased region" description="Low complexity" evidence="1">
    <location>
        <begin position="1"/>
        <end position="10"/>
    </location>
</feature>
<evidence type="ECO:0000313" key="3">
    <source>
        <dbReference type="Proteomes" id="UP001190700"/>
    </source>
</evidence>
<proteinExistence type="predicted"/>
<dbReference type="AlphaFoldDB" id="A0AAE0G7E4"/>
<feature type="region of interest" description="Disordered" evidence="1">
    <location>
        <begin position="1"/>
        <end position="29"/>
    </location>
</feature>
<dbReference type="EMBL" id="LGRX02008685">
    <property type="protein sequence ID" value="KAK3272995.1"/>
    <property type="molecule type" value="Genomic_DNA"/>
</dbReference>
<gene>
    <name evidence="2" type="ORF">CYMTET_18745</name>
</gene>
<accession>A0AAE0G7E4</accession>
<organism evidence="2 3">
    <name type="scientific">Cymbomonas tetramitiformis</name>
    <dbReference type="NCBI Taxonomy" id="36881"/>
    <lineage>
        <taxon>Eukaryota</taxon>
        <taxon>Viridiplantae</taxon>
        <taxon>Chlorophyta</taxon>
        <taxon>Pyramimonadophyceae</taxon>
        <taxon>Pyramimonadales</taxon>
        <taxon>Pyramimonadaceae</taxon>
        <taxon>Cymbomonas</taxon>
    </lineage>
</organism>